<dbReference type="InterPro" id="IPR050188">
    <property type="entry name" value="RluA_PseudoU_synthase"/>
</dbReference>
<dbReference type="CDD" id="cd02869">
    <property type="entry name" value="PseudoU_synth_RluA_like"/>
    <property type="match status" value="1"/>
</dbReference>
<evidence type="ECO:0000259" key="2">
    <source>
        <dbReference type="Pfam" id="PF00849"/>
    </source>
</evidence>
<dbReference type="AlphaFoldDB" id="A0A6B2M268"/>
<sequence>MKIPLHPACSLLKADPSGLLAVEKATGVLSHPNKKDDRASSLLAVSYDQDSEAYIDGGKRWYLLNRLDGPTSGVVLLAEDPELAGLVKEAFAQHRIEKAYVAIVKGIPARKHDTWRDYLVTRKRGSALRTETARGKPNAMLEMELQQRGAGPPARAMVLLKPSTGKTHQLRVQCASRHLPIIGDATYGDFRFNREFKHRTGENRLFLHSWKTRLQVDFRGHTLKFSVESPIPKAFPLALQ</sequence>
<dbReference type="PANTHER" id="PTHR21600:SF87">
    <property type="entry name" value="RNA PSEUDOURIDYLATE SYNTHASE DOMAIN-CONTAINING PROTEIN 1"/>
    <property type="match status" value="1"/>
</dbReference>
<comment type="similarity">
    <text evidence="1">Belongs to the pseudouridine synthase RluA family.</text>
</comment>
<dbReference type="GO" id="GO:0140098">
    <property type="term" value="F:catalytic activity, acting on RNA"/>
    <property type="evidence" value="ECO:0007669"/>
    <property type="project" value="UniProtKB-ARBA"/>
</dbReference>
<proteinExistence type="inferred from homology"/>
<reference evidence="3 4" key="1">
    <citation type="submission" date="2020-02" db="EMBL/GenBank/DDBJ databases">
        <title>Albibacoteraceae fam. nov., the first described family within the subdivision 4 Verrucomicrobia.</title>
        <authorList>
            <person name="Xi F."/>
        </authorList>
    </citation>
    <scope>NUCLEOTIDE SEQUENCE [LARGE SCALE GENOMIC DNA]</scope>
    <source>
        <strain evidence="3 4">CK1056</strain>
    </source>
</reference>
<accession>A0A6B2M268</accession>
<dbReference type="Gene3D" id="3.30.2350.10">
    <property type="entry name" value="Pseudouridine synthase"/>
    <property type="match status" value="1"/>
</dbReference>
<dbReference type="EMBL" id="JAAGNX010000002">
    <property type="protein sequence ID" value="NDV62476.1"/>
    <property type="molecule type" value="Genomic_DNA"/>
</dbReference>
<dbReference type="PROSITE" id="PS01129">
    <property type="entry name" value="PSI_RLU"/>
    <property type="match status" value="1"/>
</dbReference>
<dbReference type="PANTHER" id="PTHR21600">
    <property type="entry name" value="MITOCHONDRIAL RNA PSEUDOURIDINE SYNTHASE"/>
    <property type="match status" value="1"/>
</dbReference>
<dbReference type="InterPro" id="IPR006224">
    <property type="entry name" value="PsdUridine_synth_RluA-like_CS"/>
</dbReference>
<dbReference type="Proteomes" id="UP000478417">
    <property type="component" value="Unassembled WGS sequence"/>
</dbReference>
<evidence type="ECO:0000313" key="3">
    <source>
        <dbReference type="EMBL" id="NDV62476.1"/>
    </source>
</evidence>
<dbReference type="RefSeq" id="WP_163964396.1">
    <property type="nucleotide sequence ID" value="NZ_JAAGNX010000002.1"/>
</dbReference>
<gene>
    <name evidence="3" type="ORF">G0Q06_08445</name>
</gene>
<dbReference type="GO" id="GO:0009982">
    <property type="term" value="F:pseudouridine synthase activity"/>
    <property type="evidence" value="ECO:0007669"/>
    <property type="project" value="InterPro"/>
</dbReference>
<feature type="domain" description="Pseudouridine synthase RsuA/RluA-like" evidence="2">
    <location>
        <begin position="19"/>
        <end position="176"/>
    </location>
</feature>
<dbReference type="SUPFAM" id="SSF55120">
    <property type="entry name" value="Pseudouridine synthase"/>
    <property type="match status" value="1"/>
</dbReference>
<name>A0A6B2M268_9BACT</name>
<protein>
    <submittedName>
        <fullName evidence="3">RNA pseudouridine synthase</fullName>
    </submittedName>
</protein>
<evidence type="ECO:0000256" key="1">
    <source>
        <dbReference type="ARBA" id="ARBA00010876"/>
    </source>
</evidence>
<dbReference type="Pfam" id="PF00849">
    <property type="entry name" value="PseudoU_synth_2"/>
    <property type="match status" value="1"/>
</dbReference>
<evidence type="ECO:0000313" key="4">
    <source>
        <dbReference type="Proteomes" id="UP000478417"/>
    </source>
</evidence>
<dbReference type="GO" id="GO:0003723">
    <property type="term" value="F:RNA binding"/>
    <property type="evidence" value="ECO:0007669"/>
    <property type="project" value="InterPro"/>
</dbReference>
<dbReference type="GO" id="GO:0000455">
    <property type="term" value="P:enzyme-directed rRNA pseudouridine synthesis"/>
    <property type="evidence" value="ECO:0007669"/>
    <property type="project" value="TreeGrafter"/>
</dbReference>
<dbReference type="InterPro" id="IPR020103">
    <property type="entry name" value="PsdUridine_synth_cat_dom_sf"/>
</dbReference>
<organism evidence="3 4">
    <name type="scientific">Oceanipulchritudo coccoides</name>
    <dbReference type="NCBI Taxonomy" id="2706888"/>
    <lineage>
        <taxon>Bacteria</taxon>
        <taxon>Pseudomonadati</taxon>
        <taxon>Verrucomicrobiota</taxon>
        <taxon>Opitutia</taxon>
        <taxon>Puniceicoccales</taxon>
        <taxon>Oceanipulchritudinaceae</taxon>
        <taxon>Oceanipulchritudo</taxon>
    </lineage>
</organism>
<keyword evidence="4" id="KW-1185">Reference proteome</keyword>
<dbReference type="InterPro" id="IPR006145">
    <property type="entry name" value="PsdUridine_synth_RsuA/RluA"/>
</dbReference>
<comment type="caution">
    <text evidence="3">The sequence shown here is derived from an EMBL/GenBank/DDBJ whole genome shotgun (WGS) entry which is preliminary data.</text>
</comment>